<organism evidence="3 4">
    <name type="scientific">Streptomyces alfalfae</name>
    <dbReference type="NCBI Taxonomy" id="1642299"/>
    <lineage>
        <taxon>Bacteria</taxon>
        <taxon>Bacillati</taxon>
        <taxon>Actinomycetota</taxon>
        <taxon>Actinomycetes</taxon>
        <taxon>Kitasatosporales</taxon>
        <taxon>Streptomycetaceae</taxon>
        <taxon>Streptomyces</taxon>
    </lineage>
</organism>
<name>A0A7T4PLC4_9ACTN</name>
<dbReference type="EMBL" id="CP065959">
    <property type="protein sequence ID" value="QQC92407.1"/>
    <property type="molecule type" value="Genomic_DNA"/>
</dbReference>
<dbReference type="SUPFAM" id="SSF53474">
    <property type="entry name" value="alpha/beta-Hydrolases"/>
    <property type="match status" value="1"/>
</dbReference>
<evidence type="ECO:0000256" key="1">
    <source>
        <dbReference type="ARBA" id="ARBA00007169"/>
    </source>
</evidence>
<dbReference type="InterPro" id="IPR012223">
    <property type="entry name" value="TEII"/>
</dbReference>
<comment type="similarity">
    <text evidence="1">Belongs to the thioesterase family.</text>
</comment>
<protein>
    <submittedName>
        <fullName evidence="3">Thioesterase</fullName>
    </submittedName>
</protein>
<evidence type="ECO:0000259" key="2">
    <source>
        <dbReference type="Pfam" id="PF00975"/>
    </source>
</evidence>
<dbReference type="PANTHER" id="PTHR11487">
    <property type="entry name" value="THIOESTERASE"/>
    <property type="match status" value="1"/>
</dbReference>
<sequence>MCFPHAGGGASAYRSWLPLMPGGCELWALEYPGRGDRVGEQPPSDVESTARDAAFAVQWIADATYAVFGHSMGALLAHETCRQLERLGVAMPRHLFVSGSPPPDRAASAARSELGGSEVRWLHGGRDGPDREEMEHLVASTLRSDLAMLAAHGVRHHWKAPVPMTVVHGTDDPDLDRSDVVGWRDFAAAQCNVTALPGDHFHCFTQPHDVVDLITGTLFR</sequence>
<evidence type="ECO:0000313" key="3">
    <source>
        <dbReference type="EMBL" id="QQC92407.1"/>
    </source>
</evidence>
<dbReference type="GO" id="GO:0008610">
    <property type="term" value="P:lipid biosynthetic process"/>
    <property type="evidence" value="ECO:0007669"/>
    <property type="project" value="TreeGrafter"/>
</dbReference>
<feature type="domain" description="Thioesterase" evidence="2">
    <location>
        <begin position="1"/>
        <end position="214"/>
    </location>
</feature>
<dbReference type="InterPro" id="IPR001031">
    <property type="entry name" value="Thioesterase"/>
</dbReference>
<dbReference type="RefSeq" id="WP_198504165.1">
    <property type="nucleotide sequence ID" value="NZ_CP065959.1"/>
</dbReference>
<dbReference type="PANTHER" id="PTHR11487:SF0">
    <property type="entry name" value="S-ACYL FATTY ACID SYNTHASE THIOESTERASE, MEDIUM CHAIN"/>
    <property type="match status" value="1"/>
</dbReference>
<evidence type="ECO:0000313" key="4">
    <source>
        <dbReference type="Proteomes" id="UP000596130"/>
    </source>
</evidence>
<gene>
    <name evidence="3" type="ORF">I8755_31470</name>
</gene>
<dbReference type="Gene3D" id="3.40.50.1820">
    <property type="entry name" value="alpha/beta hydrolase"/>
    <property type="match status" value="1"/>
</dbReference>
<reference evidence="3 4" key="1">
    <citation type="submission" date="2020-12" db="EMBL/GenBank/DDBJ databases">
        <title>Identification and biosynthesis of polyene macrolides produced by Streptomyces alfalfae Men-myco-93-63.</title>
        <authorList>
            <person name="Liu D."/>
            <person name="Li Y."/>
            <person name="Liu L."/>
            <person name="Han X."/>
            <person name="Shen F."/>
        </authorList>
    </citation>
    <scope>NUCLEOTIDE SEQUENCE [LARGE SCALE GENOMIC DNA]</scope>
    <source>
        <strain evidence="3 4">Men-myco-93-63</strain>
    </source>
</reference>
<proteinExistence type="inferred from homology"/>
<dbReference type="Pfam" id="PF00975">
    <property type="entry name" value="Thioesterase"/>
    <property type="match status" value="1"/>
</dbReference>
<dbReference type="InterPro" id="IPR029058">
    <property type="entry name" value="AB_hydrolase_fold"/>
</dbReference>
<accession>A0A7T4PLC4</accession>
<dbReference type="Proteomes" id="UP000596130">
    <property type="component" value="Chromosome"/>
</dbReference>
<dbReference type="AlphaFoldDB" id="A0A7T4PLC4"/>